<keyword evidence="11" id="KW-1208">Phospholipid metabolism</keyword>
<dbReference type="InterPro" id="IPR016064">
    <property type="entry name" value="NAD/diacylglycerol_kinase_sf"/>
</dbReference>
<dbReference type="GO" id="GO:0005524">
    <property type="term" value="F:ATP binding"/>
    <property type="evidence" value="ECO:0007669"/>
    <property type="project" value="UniProtKB-KW"/>
</dbReference>
<dbReference type="GO" id="GO:0005886">
    <property type="term" value="C:plasma membrane"/>
    <property type="evidence" value="ECO:0007669"/>
    <property type="project" value="TreeGrafter"/>
</dbReference>
<dbReference type="NCBIfam" id="TIGR00147">
    <property type="entry name" value="YegS/Rv2252/BmrU family lipid kinase"/>
    <property type="match status" value="1"/>
</dbReference>
<dbReference type="KEGG" id="rhoz:GXP67_10780"/>
<dbReference type="Gene3D" id="3.40.50.10330">
    <property type="entry name" value="Probable inorganic polyphosphate/atp-NAD kinase, domain 1"/>
    <property type="match status" value="1"/>
</dbReference>
<dbReference type="EMBL" id="CP048222">
    <property type="protein sequence ID" value="QHT67099.1"/>
    <property type="molecule type" value="Genomic_DNA"/>
</dbReference>
<evidence type="ECO:0000256" key="6">
    <source>
        <dbReference type="ARBA" id="ARBA00022777"/>
    </source>
</evidence>
<dbReference type="InterPro" id="IPR045540">
    <property type="entry name" value="YegS/DAGK_C"/>
</dbReference>
<evidence type="ECO:0000256" key="5">
    <source>
        <dbReference type="ARBA" id="ARBA00022741"/>
    </source>
</evidence>
<proteinExistence type="predicted"/>
<keyword evidence="7" id="KW-0067">ATP-binding</keyword>
<dbReference type="InterPro" id="IPR005218">
    <property type="entry name" value="Diacylglycerol/lipid_kinase"/>
</dbReference>
<dbReference type="Gene3D" id="2.60.200.40">
    <property type="match status" value="1"/>
</dbReference>
<dbReference type="InterPro" id="IPR017438">
    <property type="entry name" value="ATP-NAD_kinase_N"/>
</dbReference>
<keyword evidence="14" id="KW-1185">Reference proteome</keyword>
<dbReference type="Pfam" id="PF00781">
    <property type="entry name" value="DAGK_cat"/>
    <property type="match status" value="1"/>
</dbReference>
<dbReference type="Proteomes" id="UP000480178">
    <property type="component" value="Chromosome"/>
</dbReference>
<accession>A0A6C0GGQ4</accession>
<dbReference type="SUPFAM" id="SSF111331">
    <property type="entry name" value="NAD kinase/diacylglycerol kinase-like"/>
    <property type="match status" value="1"/>
</dbReference>
<feature type="domain" description="DAGKc" evidence="12">
    <location>
        <begin position="8"/>
        <end position="138"/>
    </location>
</feature>
<protein>
    <submittedName>
        <fullName evidence="13">Diacylglycerol kinase family lipid kinase</fullName>
    </submittedName>
</protein>
<evidence type="ECO:0000259" key="12">
    <source>
        <dbReference type="PROSITE" id="PS50146"/>
    </source>
</evidence>
<dbReference type="InterPro" id="IPR050187">
    <property type="entry name" value="Lipid_Phosphate_FormReg"/>
</dbReference>
<evidence type="ECO:0000256" key="9">
    <source>
        <dbReference type="ARBA" id="ARBA00023098"/>
    </source>
</evidence>
<keyword evidence="4" id="KW-0479">Metal-binding</keyword>
<dbReference type="GO" id="GO:0008654">
    <property type="term" value="P:phospholipid biosynthetic process"/>
    <property type="evidence" value="ECO:0007669"/>
    <property type="project" value="UniProtKB-KW"/>
</dbReference>
<dbReference type="PROSITE" id="PS50146">
    <property type="entry name" value="DAGK"/>
    <property type="match status" value="1"/>
</dbReference>
<organism evidence="13 14">
    <name type="scientific">Rhodocytophaga rosea</name>
    <dbReference type="NCBI Taxonomy" id="2704465"/>
    <lineage>
        <taxon>Bacteria</taxon>
        <taxon>Pseudomonadati</taxon>
        <taxon>Bacteroidota</taxon>
        <taxon>Cytophagia</taxon>
        <taxon>Cytophagales</taxon>
        <taxon>Rhodocytophagaceae</taxon>
        <taxon>Rhodocytophaga</taxon>
    </lineage>
</organism>
<dbReference type="AlphaFoldDB" id="A0A6C0GGQ4"/>
<gene>
    <name evidence="13" type="ORF">GXP67_10780</name>
</gene>
<dbReference type="SMART" id="SM00046">
    <property type="entry name" value="DAGKc"/>
    <property type="match status" value="1"/>
</dbReference>
<evidence type="ECO:0000256" key="3">
    <source>
        <dbReference type="ARBA" id="ARBA00022679"/>
    </source>
</evidence>
<evidence type="ECO:0000256" key="10">
    <source>
        <dbReference type="ARBA" id="ARBA00023209"/>
    </source>
</evidence>
<evidence type="ECO:0000313" key="13">
    <source>
        <dbReference type="EMBL" id="QHT67099.1"/>
    </source>
</evidence>
<evidence type="ECO:0000313" key="14">
    <source>
        <dbReference type="Proteomes" id="UP000480178"/>
    </source>
</evidence>
<evidence type="ECO:0000256" key="4">
    <source>
        <dbReference type="ARBA" id="ARBA00022723"/>
    </source>
</evidence>
<dbReference type="PANTHER" id="PTHR12358">
    <property type="entry name" value="SPHINGOSINE KINASE"/>
    <property type="match status" value="1"/>
</dbReference>
<sequence length="299" mass="32840">MKALHTVSSKKRVLFIVNPRSGTRSKTGIQELIRANVPAEYFDYQIEFTKAGGHAIELSAKAAAEGIEYVVAVGGDGTMNEVAQSLLYTSSTLGIIPMGSGNGLARDLNIPLAAMSALRLLVEGKKICIDSCTLNDRPFFCTAGVGFDAHIGQCFSMQKKRGFQTYVQTTLWEYANYQPETYRLQIDGKWIEKKAFLISFANAAQYGNNAYIAPKASMQDGLIDVCLLRPFPAVQAINMGVKLFNRTIDGSAYMHIWRAPSVRVERKAPAPVHIDGEPCLMEETLTVKVRPNSLNVLVP</sequence>
<dbReference type="GO" id="GO:0046872">
    <property type="term" value="F:metal ion binding"/>
    <property type="evidence" value="ECO:0007669"/>
    <property type="project" value="UniProtKB-KW"/>
</dbReference>
<keyword evidence="2" id="KW-0444">Lipid biosynthesis</keyword>
<keyword evidence="3" id="KW-0808">Transferase</keyword>
<evidence type="ECO:0000256" key="1">
    <source>
        <dbReference type="ARBA" id="ARBA00001946"/>
    </source>
</evidence>
<evidence type="ECO:0000256" key="7">
    <source>
        <dbReference type="ARBA" id="ARBA00022840"/>
    </source>
</evidence>
<evidence type="ECO:0000256" key="11">
    <source>
        <dbReference type="ARBA" id="ARBA00023264"/>
    </source>
</evidence>
<evidence type="ECO:0000256" key="2">
    <source>
        <dbReference type="ARBA" id="ARBA00022516"/>
    </source>
</evidence>
<dbReference type="InterPro" id="IPR001206">
    <property type="entry name" value="Diacylglycerol_kinase_cat_dom"/>
</dbReference>
<evidence type="ECO:0000256" key="8">
    <source>
        <dbReference type="ARBA" id="ARBA00022842"/>
    </source>
</evidence>
<dbReference type="RefSeq" id="WP_162443142.1">
    <property type="nucleotide sequence ID" value="NZ_CP048222.1"/>
</dbReference>
<keyword evidence="6 13" id="KW-0418">Kinase</keyword>
<comment type="cofactor">
    <cofactor evidence="1">
        <name>Mg(2+)</name>
        <dbReference type="ChEBI" id="CHEBI:18420"/>
    </cofactor>
</comment>
<dbReference type="Pfam" id="PF19279">
    <property type="entry name" value="YegS_C"/>
    <property type="match status" value="1"/>
</dbReference>
<name>A0A6C0GGQ4_9BACT</name>
<keyword evidence="9" id="KW-0443">Lipid metabolism</keyword>
<reference evidence="13 14" key="1">
    <citation type="submission" date="2020-01" db="EMBL/GenBank/DDBJ databases">
        <authorList>
            <person name="Kim M.K."/>
        </authorList>
    </citation>
    <scope>NUCLEOTIDE SEQUENCE [LARGE SCALE GENOMIC DNA]</scope>
    <source>
        <strain evidence="13 14">172606-1</strain>
    </source>
</reference>
<dbReference type="PANTHER" id="PTHR12358:SF106">
    <property type="entry name" value="LIPID KINASE YEGS"/>
    <property type="match status" value="1"/>
</dbReference>
<dbReference type="GO" id="GO:0016301">
    <property type="term" value="F:kinase activity"/>
    <property type="evidence" value="ECO:0007669"/>
    <property type="project" value="UniProtKB-KW"/>
</dbReference>
<keyword evidence="8" id="KW-0460">Magnesium</keyword>
<keyword evidence="5" id="KW-0547">Nucleotide-binding</keyword>
<keyword evidence="10" id="KW-0594">Phospholipid biosynthesis</keyword>